<sequence>MTTRPVPEEPVPPEPVHNAGRPDGEPRILDGDSRLRQVVLDYRDRSLGDEAQLSRVKSRVMEILAQELARGPSAALTTALGRDYAMTLSALRALVREAVDEEPGVYARRVHLGSIDAAQMTLDLRVTMTLSASTVIPDLQDRLRTSIAERLRDAVGLRTGTIDLIAEDIHDD</sequence>
<dbReference type="RefSeq" id="WP_179441146.1">
    <property type="nucleotide sequence ID" value="NZ_BAAALK010000006.1"/>
</dbReference>
<organism evidence="2 3">
    <name type="scientific">Nesterenkonia sandarakina</name>
    <dbReference type="NCBI Taxonomy" id="272918"/>
    <lineage>
        <taxon>Bacteria</taxon>
        <taxon>Bacillati</taxon>
        <taxon>Actinomycetota</taxon>
        <taxon>Actinomycetes</taxon>
        <taxon>Micrococcales</taxon>
        <taxon>Micrococcaceae</taxon>
        <taxon>Nesterenkonia</taxon>
    </lineage>
</organism>
<feature type="compositionally biased region" description="Basic and acidic residues" evidence="1">
    <location>
        <begin position="20"/>
        <end position="30"/>
    </location>
</feature>
<dbReference type="AlphaFoldDB" id="A0A7Z0E773"/>
<accession>A0A7Z0E773</accession>
<reference evidence="2 3" key="1">
    <citation type="submission" date="2020-07" db="EMBL/GenBank/DDBJ databases">
        <title>Sequencing the genomes of 1000 actinobacteria strains.</title>
        <authorList>
            <person name="Klenk H.-P."/>
        </authorList>
    </citation>
    <scope>NUCLEOTIDE SEQUENCE [LARGE SCALE GENOMIC DNA]</scope>
    <source>
        <strain evidence="2 3">DSM 15664</strain>
    </source>
</reference>
<evidence type="ECO:0000313" key="2">
    <source>
        <dbReference type="EMBL" id="NYJ16149.1"/>
    </source>
</evidence>
<keyword evidence="3" id="KW-1185">Reference proteome</keyword>
<comment type="caution">
    <text evidence="2">The sequence shown here is derived from an EMBL/GenBank/DDBJ whole genome shotgun (WGS) entry which is preliminary data.</text>
</comment>
<protein>
    <submittedName>
        <fullName evidence="2">Uncharacterized protein</fullName>
    </submittedName>
</protein>
<dbReference type="Proteomes" id="UP000560069">
    <property type="component" value="Unassembled WGS sequence"/>
</dbReference>
<name>A0A7Z0E773_9MICC</name>
<gene>
    <name evidence="2" type="ORF">HNR11_000683</name>
</gene>
<proteinExistence type="predicted"/>
<evidence type="ECO:0000256" key="1">
    <source>
        <dbReference type="SAM" id="MobiDB-lite"/>
    </source>
</evidence>
<evidence type="ECO:0000313" key="3">
    <source>
        <dbReference type="Proteomes" id="UP000560069"/>
    </source>
</evidence>
<dbReference type="EMBL" id="JACCFQ010000001">
    <property type="protein sequence ID" value="NYJ16149.1"/>
    <property type="molecule type" value="Genomic_DNA"/>
</dbReference>
<feature type="region of interest" description="Disordered" evidence="1">
    <location>
        <begin position="1"/>
        <end position="30"/>
    </location>
</feature>